<evidence type="ECO:0000313" key="4">
    <source>
        <dbReference type="EMBL" id="KAK8391002.1"/>
    </source>
</evidence>
<reference evidence="4 5" key="1">
    <citation type="submission" date="2023-03" db="EMBL/GenBank/DDBJ databases">
        <title>High-quality genome of Scylla paramamosain provides insights in environmental adaptation.</title>
        <authorList>
            <person name="Zhang L."/>
        </authorList>
    </citation>
    <scope>NUCLEOTIDE SEQUENCE [LARGE SCALE GENOMIC DNA]</scope>
    <source>
        <strain evidence="4">LZ_2023a</strain>
        <tissue evidence="4">Muscle</tissue>
    </source>
</reference>
<dbReference type="EMBL" id="JARAKH010000024">
    <property type="protein sequence ID" value="KAK8391002.1"/>
    <property type="molecule type" value="Genomic_DNA"/>
</dbReference>
<dbReference type="AlphaFoldDB" id="A0AAW0TTS4"/>
<feature type="region of interest" description="Disordered" evidence="2">
    <location>
        <begin position="167"/>
        <end position="217"/>
    </location>
</feature>
<dbReference type="GO" id="GO:0003677">
    <property type="term" value="F:DNA binding"/>
    <property type="evidence" value="ECO:0007669"/>
    <property type="project" value="UniProtKB-KW"/>
</dbReference>
<name>A0AAW0TTS4_SCYPA</name>
<feature type="compositionally biased region" description="Polar residues" evidence="2">
    <location>
        <begin position="182"/>
        <end position="201"/>
    </location>
</feature>
<evidence type="ECO:0000256" key="1">
    <source>
        <dbReference type="ARBA" id="ARBA00023125"/>
    </source>
</evidence>
<dbReference type="Proteomes" id="UP001487740">
    <property type="component" value="Unassembled WGS sequence"/>
</dbReference>
<feature type="compositionally biased region" description="Basic and acidic residues" evidence="2">
    <location>
        <begin position="167"/>
        <end position="181"/>
    </location>
</feature>
<organism evidence="4 5">
    <name type="scientific">Scylla paramamosain</name>
    <name type="common">Mud crab</name>
    <dbReference type="NCBI Taxonomy" id="85552"/>
    <lineage>
        <taxon>Eukaryota</taxon>
        <taxon>Metazoa</taxon>
        <taxon>Ecdysozoa</taxon>
        <taxon>Arthropoda</taxon>
        <taxon>Crustacea</taxon>
        <taxon>Multicrustacea</taxon>
        <taxon>Malacostraca</taxon>
        <taxon>Eumalacostraca</taxon>
        <taxon>Eucarida</taxon>
        <taxon>Decapoda</taxon>
        <taxon>Pleocyemata</taxon>
        <taxon>Brachyura</taxon>
        <taxon>Eubrachyura</taxon>
        <taxon>Portunoidea</taxon>
        <taxon>Portunidae</taxon>
        <taxon>Portuninae</taxon>
        <taxon>Scylla</taxon>
    </lineage>
</organism>
<dbReference type="GO" id="GO:0005634">
    <property type="term" value="C:nucleus"/>
    <property type="evidence" value="ECO:0007669"/>
    <property type="project" value="TreeGrafter"/>
</dbReference>
<dbReference type="Pfam" id="PF03184">
    <property type="entry name" value="DDE_1"/>
    <property type="match status" value="1"/>
</dbReference>
<proteinExistence type="predicted"/>
<dbReference type="PANTHER" id="PTHR19303:SF11">
    <property type="entry name" value="JERKY PROTEIN HOMOLOG"/>
    <property type="match status" value="1"/>
</dbReference>
<keyword evidence="5" id="KW-1185">Reference proteome</keyword>
<dbReference type="InterPro" id="IPR050863">
    <property type="entry name" value="CenT-Element_Derived"/>
</dbReference>
<evidence type="ECO:0000259" key="3">
    <source>
        <dbReference type="PROSITE" id="PS51253"/>
    </source>
</evidence>
<dbReference type="InterPro" id="IPR004875">
    <property type="entry name" value="DDE_SF_endonuclease_dom"/>
</dbReference>
<comment type="caution">
    <text evidence="4">The sequence shown here is derived from an EMBL/GenBank/DDBJ whole genome shotgun (WGS) entry which is preliminary data.</text>
</comment>
<dbReference type="PANTHER" id="PTHR19303">
    <property type="entry name" value="TRANSPOSON"/>
    <property type="match status" value="1"/>
</dbReference>
<feature type="region of interest" description="Disordered" evidence="2">
    <location>
        <begin position="302"/>
        <end position="326"/>
    </location>
</feature>
<gene>
    <name evidence="4" type="ORF">O3P69_016979</name>
</gene>
<protein>
    <recommendedName>
        <fullName evidence="3">HTH CENPB-type domain-containing protein</fullName>
    </recommendedName>
</protein>
<feature type="compositionally biased region" description="Pro residues" evidence="2">
    <location>
        <begin position="316"/>
        <end position="326"/>
    </location>
</feature>
<evidence type="ECO:0000256" key="2">
    <source>
        <dbReference type="SAM" id="MobiDB-lite"/>
    </source>
</evidence>
<dbReference type="PROSITE" id="PS51253">
    <property type="entry name" value="HTH_CENPB"/>
    <property type="match status" value="1"/>
</dbReference>
<accession>A0AAW0TTS4</accession>
<feature type="compositionally biased region" description="Basic and acidic residues" evidence="2">
    <location>
        <begin position="202"/>
        <end position="214"/>
    </location>
</feature>
<keyword evidence="1" id="KW-0238">DNA-binding</keyword>
<dbReference type="InterPro" id="IPR006600">
    <property type="entry name" value="HTH_CenpB_DNA-bd_dom"/>
</dbReference>
<feature type="domain" description="HTH CENPB-type" evidence="3">
    <location>
        <begin position="1"/>
        <end position="27"/>
    </location>
</feature>
<sequence>MGEEGACQFSDGWLHRFKVCHGIRKLDISGESKSANLPSAEEFVDRFAKIVEEHNLTTEQIYNADETGLFYRCLPRTTLARESEGDVKGFKQSKDRLTVLCCANMAGTHKVKLCMVCKHKKPCCFKNVNYLPVDYRNQRSAWMTTEIFLDWFKHCFVPSVKENLKKNGLPEDSKCRSRQDTRLASNGTDNPAATKVTTSMREPSDSGEKRRLEGRSWGQGRLEGRACGEAKTHISDKRGSITDKIAAGSVTTNTPAAHQASATVRRFPGRTPSDARFRVTGQQSCVPTLYITTTIPAAALHHARGLSPHRSDFSSPPLPSPPPIPTYSPQLRAPLSLITRHHHDHLQRTQLLWGRNTLVIGGAINEGPRGSLLGLLDDVTQAASPSLLPSLLLITPPPIPLFLSCILRLSHVVQQAEQGTTWALIDRTSTWTAAGIQNI</sequence>
<evidence type="ECO:0000313" key="5">
    <source>
        <dbReference type="Proteomes" id="UP001487740"/>
    </source>
</evidence>